<evidence type="ECO:0000313" key="15">
    <source>
        <dbReference type="Proteomes" id="UP001595729"/>
    </source>
</evidence>
<feature type="transmembrane region" description="Helical" evidence="11">
    <location>
        <begin position="200"/>
        <end position="220"/>
    </location>
</feature>
<dbReference type="InterPro" id="IPR003661">
    <property type="entry name" value="HisK_dim/P_dom"/>
</dbReference>
<evidence type="ECO:0000256" key="2">
    <source>
        <dbReference type="ARBA" id="ARBA00004651"/>
    </source>
</evidence>
<evidence type="ECO:0000256" key="11">
    <source>
        <dbReference type="SAM" id="Phobius"/>
    </source>
</evidence>
<name>A0ABV7W496_9BURK</name>
<accession>A0ABV7W496</accession>
<dbReference type="Gene3D" id="6.10.340.10">
    <property type="match status" value="1"/>
</dbReference>
<feature type="transmembrane region" description="Helical" evidence="11">
    <location>
        <begin position="20"/>
        <end position="39"/>
    </location>
</feature>
<dbReference type="PANTHER" id="PTHR43711:SF1">
    <property type="entry name" value="HISTIDINE KINASE 1"/>
    <property type="match status" value="1"/>
</dbReference>
<protein>
    <recommendedName>
        <fullName evidence="3">histidine kinase</fullName>
        <ecNumber evidence="3">2.7.13.3</ecNumber>
    </recommendedName>
</protein>
<dbReference type="InterPro" id="IPR029151">
    <property type="entry name" value="Sensor-like_sf"/>
</dbReference>
<evidence type="ECO:0000256" key="10">
    <source>
        <dbReference type="ARBA" id="ARBA00023012"/>
    </source>
</evidence>
<keyword evidence="15" id="KW-1185">Reference proteome</keyword>
<dbReference type="EMBL" id="JBHRXX010000002">
    <property type="protein sequence ID" value="MFC3683113.1"/>
    <property type="molecule type" value="Genomic_DNA"/>
</dbReference>
<keyword evidence="4" id="KW-1003">Cell membrane</keyword>
<sequence>MMPIPTRPPVPAWRRLHVRAAALTAPLMLLLGVCMYLLLQHFSAQNALEASQRMNLGLAQYVAAHQEPGLLDAQGHPRSDRVQELAMHVMKINPAVEVYFLDLEGRVLAHALEGLQHTDPVGASVDLRPVRQLLEAPEGDAVRLPVMGSNPLAPGQDTVFSVAPLLNADGHVGSYLYMILNSRLAQAEATSLVNSGTLQAMAVAAAAVSALAALVLWLAWHHLTRPLRRLTDELCAFRPQGSPNAITGRGDEIEVLHASVRDMQDRIVEQFRQLEDSDRQRRELVSNISHDLRTPLSNVRGYVETVMLRGDGIDVESRTRHLRTALRHADLLGKRIADLFELSKLDADRSKPQTEVFCLAELLQDVVQNYQLTAEARGVKVEFSAGSHGKARVRADIAMIERVLQNLVDNALRHTPTGGSVSLALENHGAYMEISVSDTGKGIPSEHLPHIFERYWRAADPDDGAAGASSGLGLAIVKRILDLHGSAVQVHSEPMRGTRFGFLLPQAA</sequence>
<dbReference type="Gene3D" id="3.30.565.10">
    <property type="entry name" value="Histidine kinase-like ATPase, C-terminal domain"/>
    <property type="match status" value="1"/>
</dbReference>
<dbReference type="RefSeq" id="WP_382172044.1">
    <property type="nucleotide sequence ID" value="NZ_JBHRXX010000002.1"/>
</dbReference>
<dbReference type="SUPFAM" id="SSF47384">
    <property type="entry name" value="Homodimeric domain of signal transducing histidine kinase"/>
    <property type="match status" value="1"/>
</dbReference>
<evidence type="ECO:0000259" key="13">
    <source>
        <dbReference type="PROSITE" id="PS50885"/>
    </source>
</evidence>
<evidence type="ECO:0000256" key="4">
    <source>
        <dbReference type="ARBA" id="ARBA00022475"/>
    </source>
</evidence>
<comment type="caution">
    <text evidence="14">The sequence shown here is derived from an EMBL/GenBank/DDBJ whole genome shotgun (WGS) entry which is preliminary data.</text>
</comment>
<dbReference type="InterPro" id="IPR003660">
    <property type="entry name" value="HAMP_dom"/>
</dbReference>
<dbReference type="InterPro" id="IPR005467">
    <property type="entry name" value="His_kinase_dom"/>
</dbReference>
<dbReference type="Pfam" id="PF02518">
    <property type="entry name" value="HATPase_c"/>
    <property type="match status" value="1"/>
</dbReference>
<comment type="catalytic activity">
    <reaction evidence="1">
        <text>ATP + protein L-histidine = ADP + protein N-phospho-L-histidine.</text>
        <dbReference type="EC" id="2.7.13.3"/>
    </reaction>
</comment>
<evidence type="ECO:0000256" key="8">
    <source>
        <dbReference type="ARBA" id="ARBA00022777"/>
    </source>
</evidence>
<dbReference type="CDD" id="cd00082">
    <property type="entry name" value="HisKA"/>
    <property type="match status" value="1"/>
</dbReference>
<keyword evidence="7 11" id="KW-0812">Transmembrane</keyword>
<evidence type="ECO:0000256" key="1">
    <source>
        <dbReference type="ARBA" id="ARBA00000085"/>
    </source>
</evidence>
<dbReference type="InterPro" id="IPR003594">
    <property type="entry name" value="HATPase_dom"/>
</dbReference>
<dbReference type="CDD" id="cd00075">
    <property type="entry name" value="HATPase"/>
    <property type="match status" value="1"/>
</dbReference>
<dbReference type="PANTHER" id="PTHR43711">
    <property type="entry name" value="TWO-COMPONENT HISTIDINE KINASE"/>
    <property type="match status" value="1"/>
</dbReference>
<keyword evidence="6" id="KW-0808">Transferase</keyword>
<dbReference type="SUPFAM" id="SSF103190">
    <property type="entry name" value="Sensory domain-like"/>
    <property type="match status" value="1"/>
</dbReference>
<dbReference type="Gene3D" id="1.10.287.130">
    <property type="match status" value="1"/>
</dbReference>
<evidence type="ECO:0000256" key="9">
    <source>
        <dbReference type="ARBA" id="ARBA00022989"/>
    </source>
</evidence>
<dbReference type="PROSITE" id="PS50885">
    <property type="entry name" value="HAMP"/>
    <property type="match status" value="1"/>
</dbReference>
<dbReference type="PROSITE" id="PS50109">
    <property type="entry name" value="HIS_KIN"/>
    <property type="match status" value="1"/>
</dbReference>
<comment type="subcellular location">
    <subcellularLocation>
        <location evidence="2">Cell membrane</location>
        <topology evidence="2">Multi-pass membrane protein</topology>
    </subcellularLocation>
</comment>
<dbReference type="SUPFAM" id="SSF55874">
    <property type="entry name" value="ATPase domain of HSP90 chaperone/DNA topoisomerase II/histidine kinase"/>
    <property type="match status" value="1"/>
</dbReference>
<dbReference type="Proteomes" id="UP001595729">
    <property type="component" value="Unassembled WGS sequence"/>
</dbReference>
<dbReference type="InterPro" id="IPR036097">
    <property type="entry name" value="HisK_dim/P_sf"/>
</dbReference>
<evidence type="ECO:0000256" key="3">
    <source>
        <dbReference type="ARBA" id="ARBA00012438"/>
    </source>
</evidence>
<evidence type="ECO:0000256" key="5">
    <source>
        <dbReference type="ARBA" id="ARBA00022553"/>
    </source>
</evidence>
<feature type="domain" description="Histidine kinase" evidence="12">
    <location>
        <begin position="287"/>
        <end position="508"/>
    </location>
</feature>
<reference evidence="15" key="1">
    <citation type="journal article" date="2019" name="Int. J. Syst. Evol. Microbiol.">
        <title>The Global Catalogue of Microorganisms (GCM) 10K type strain sequencing project: providing services to taxonomists for standard genome sequencing and annotation.</title>
        <authorList>
            <consortium name="The Broad Institute Genomics Platform"/>
            <consortium name="The Broad Institute Genome Sequencing Center for Infectious Disease"/>
            <person name="Wu L."/>
            <person name="Ma J."/>
        </authorList>
    </citation>
    <scope>NUCLEOTIDE SEQUENCE [LARGE SCALE GENOMIC DNA]</scope>
    <source>
        <strain evidence="15">KCTC 42501</strain>
    </source>
</reference>
<evidence type="ECO:0000259" key="12">
    <source>
        <dbReference type="PROSITE" id="PS50109"/>
    </source>
</evidence>
<keyword evidence="5" id="KW-0597">Phosphoprotein</keyword>
<proteinExistence type="predicted"/>
<organism evidence="14 15">
    <name type="scientific">Hydrogenophaga luteola</name>
    <dbReference type="NCBI Taxonomy" id="1591122"/>
    <lineage>
        <taxon>Bacteria</taxon>
        <taxon>Pseudomonadati</taxon>
        <taxon>Pseudomonadota</taxon>
        <taxon>Betaproteobacteria</taxon>
        <taxon>Burkholderiales</taxon>
        <taxon>Comamonadaceae</taxon>
        <taxon>Hydrogenophaga</taxon>
    </lineage>
</organism>
<dbReference type="PRINTS" id="PR00344">
    <property type="entry name" value="BCTRLSENSOR"/>
</dbReference>
<keyword evidence="10" id="KW-0902">Two-component regulatory system</keyword>
<dbReference type="InterPro" id="IPR004358">
    <property type="entry name" value="Sig_transdc_His_kin-like_C"/>
</dbReference>
<dbReference type="SMART" id="SM00388">
    <property type="entry name" value="HisKA"/>
    <property type="match status" value="1"/>
</dbReference>
<keyword evidence="11" id="KW-0472">Membrane</keyword>
<gene>
    <name evidence="14" type="ORF">ACFOPI_05875</name>
</gene>
<dbReference type="Pfam" id="PF00512">
    <property type="entry name" value="HisKA"/>
    <property type="match status" value="1"/>
</dbReference>
<evidence type="ECO:0000256" key="6">
    <source>
        <dbReference type="ARBA" id="ARBA00022679"/>
    </source>
</evidence>
<dbReference type="InterPro" id="IPR050736">
    <property type="entry name" value="Sensor_HK_Regulatory"/>
</dbReference>
<dbReference type="InterPro" id="IPR036890">
    <property type="entry name" value="HATPase_C_sf"/>
</dbReference>
<dbReference type="EC" id="2.7.13.3" evidence="3"/>
<evidence type="ECO:0000313" key="14">
    <source>
        <dbReference type="EMBL" id="MFC3683113.1"/>
    </source>
</evidence>
<evidence type="ECO:0000256" key="7">
    <source>
        <dbReference type="ARBA" id="ARBA00022692"/>
    </source>
</evidence>
<dbReference type="GO" id="GO:0016301">
    <property type="term" value="F:kinase activity"/>
    <property type="evidence" value="ECO:0007669"/>
    <property type="project" value="UniProtKB-KW"/>
</dbReference>
<keyword evidence="9 11" id="KW-1133">Transmembrane helix</keyword>
<dbReference type="SMART" id="SM00387">
    <property type="entry name" value="HATPase_c"/>
    <property type="match status" value="1"/>
</dbReference>
<keyword evidence="8 14" id="KW-0418">Kinase</keyword>
<feature type="domain" description="HAMP" evidence="13">
    <location>
        <begin position="221"/>
        <end position="272"/>
    </location>
</feature>